<comment type="caution">
    <text evidence="1">The sequence shown here is derived from an EMBL/GenBank/DDBJ whole genome shotgun (WGS) entry which is preliminary data.</text>
</comment>
<accession>A0ACB9SCP2</accession>
<name>A0ACB9SCP2_9MYRT</name>
<proteinExistence type="predicted"/>
<evidence type="ECO:0000313" key="2">
    <source>
        <dbReference type="Proteomes" id="UP001057402"/>
    </source>
</evidence>
<organism evidence="1 2">
    <name type="scientific">Melastoma candidum</name>
    <dbReference type="NCBI Taxonomy" id="119954"/>
    <lineage>
        <taxon>Eukaryota</taxon>
        <taxon>Viridiplantae</taxon>
        <taxon>Streptophyta</taxon>
        <taxon>Embryophyta</taxon>
        <taxon>Tracheophyta</taxon>
        <taxon>Spermatophyta</taxon>
        <taxon>Magnoliopsida</taxon>
        <taxon>eudicotyledons</taxon>
        <taxon>Gunneridae</taxon>
        <taxon>Pentapetalae</taxon>
        <taxon>rosids</taxon>
        <taxon>malvids</taxon>
        <taxon>Myrtales</taxon>
        <taxon>Melastomataceae</taxon>
        <taxon>Melastomatoideae</taxon>
        <taxon>Melastomateae</taxon>
        <taxon>Melastoma</taxon>
    </lineage>
</organism>
<gene>
    <name evidence="1" type="ORF">MLD38_000978</name>
</gene>
<protein>
    <submittedName>
        <fullName evidence="1">Uncharacterized protein</fullName>
    </submittedName>
</protein>
<sequence>MSSRIVLLLLSFLSVASSSRGNGELEILLTLAENLHSSALPNPFSTWTPSSSSSPCDFDGVACNPSGSVTRIDLSGRSLSGTLNFTSLCSLPSLEMLALSFNSLSGSVPADLDRCSKLRYLDLGNNDFSGSFPDIPSLGELQYLYVNKSGFTGGFPWGSLVNMKKLVILSVGDNNFDDSPFPEEVLELMDLNWLYLSNCSIQGMIPPGVGKLTKLANLELSMNSITGEIPKEMGNLVNLWQLELYKNGLTGKFPAGMRNLTKLENFDASLNYLEGDLSELKYLTNLVSLQLYMNDFSGEIPAEFGSFQKLVNLSLYANRLTGPLPEMLGSWAEFDFIDVSENFLTGTIPPYMCQRGKMTELLVLQNKLSGNIPATYSNCTTLTRFRVSNNSLTGVVPPGIWGLPNVNIIDLDSNQLDGGVTPDIQNAKSLDQLFIANNKFSGELPVEISKARSLVAVDLSNNGFSGRLPQSIGELKQLSSLHLENNMFSGSIPESLGSCDSVSAVNMANNSLSGEMPPSLGSLPVLNSLNLSNNRLSGPIPSSLSSLRLSLLDLSNNRLTGQIPVSLSIQAYNGSFSGNPGLCSYTISSFQRCSFHLGMSKDMRKLIVCFVLLAVLLGISIGLYVCLNRRERAHERSLKEESWDMKSFQVLSFTEDEILDSIKPENLIGRGGSGNVYRVVLDNGKELAVKHIRNAADCYGQKKTQSTAPILGTRAKRSREFDSEAETLSSIRHVNVVKLYCSITSDDSSLLVYEYLPNGSLWDRLHTSRKMELDWETRYEVAVEAAKGLEYLHHGCERPVLHRDVKSSNILLDQHFKPRIADFGLAKILQNSGGKDSTHIIAGTHGYIAPEYGYTNKVNEKSDVYSFGVVLMELVTGKRPIEAEFGESKDIVSWISSMLETKNKHPELSRLKNTRGLQGGCHQSAESCNPLHWDTS</sequence>
<dbReference type="EMBL" id="CM042880">
    <property type="protein sequence ID" value="KAI4388670.1"/>
    <property type="molecule type" value="Genomic_DNA"/>
</dbReference>
<keyword evidence="2" id="KW-1185">Reference proteome</keyword>
<reference evidence="2" key="1">
    <citation type="journal article" date="2023" name="Front. Plant Sci.">
        <title>Chromosomal-level genome assembly of Melastoma candidum provides insights into trichome evolution.</title>
        <authorList>
            <person name="Zhong Y."/>
            <person name="Wu W."/>
            <person name="Sun C."/>
            <person name="Zou P."/>
            <person name="Liu Y."/>
            <person name="Dai S."/>
            <person name="Zhou R."/>
        </authorList>
    </citation>
    <scope>NUCLEOTIDE SEQUENCE [LARGE SCALE GENOMIC DNA]</scope>
</reference>
<evidence type="ECO:0000313" key="1">
    <source>
        <dbReference type="EMBL" id="KAI4388670.1"/>
    </source>
</evidence>
<dbReference type="Proteomes" id="UP001057402">
    <property type="component" value="Chromosome 1"/>
</dbReference>